<keyword evidence="1" id="KW-0378">Hydrolase</keyword>
<dbReference type="AlphaFoldDB" id="A0A941EXC8"/>
<dbReference type="InterPro" id="IPR000868">
    <property type="entry name" value="Isochorismatase-like_dom"/>
</dbReference>
<reference evidence="3" key="1">
    <citation type="submission" date="2021-04" db="EMBL/GenBank/DDBJ databases">
        <title>Genome based classification of Actinospica acidithermotolerans sp. nov., an actinobacterium isolated from an Indonesian hot spring.</title>
        <authorList>
            <person name="Kusuma A.B."/>
            <person name="Putra K.E."/>
            <person name="Nafisah S."/>
            <person name="Loh J."/>
            <person name="Nouioui I."/>
            <person name="Goodfellow M."/>
        </authorList>
    </citation>
    <scope>NUCLEOTIDE SEQUENCE</scope>
    <source>
        <strain evidence="3">CSCA 57</strain>
    </source>
</reference>
<organism evidence="3 4">
    <name type="scientific">Actinospica durhamensis</name>
    <dbReference type="NCBI Taxonomy" id="1508375"/>
    <lineage>
        <taxon>Bacteria</taxon>
        <taxon>Bacillati</taxon>
        <taxon>Actinomycetota</taxon>
        <taxon>Actinomycetes</taxon>
        <taxon>Catenulisporales</taxon>
        <taxon>Actinospicaceae</taxon>
        <taxon>Actinospica</taxon>
    </lineage>
</organism>
<dbReference type="InterPro" id="IPR036380">
    <property type="entry name" value="Isochorismatase-like_sf"/>
</dbReference>
<keyword evidence="4" id="KW-1185">Reference proteome</keyword>
<evidence type="ECO:0000313" key="3">
    <source>
        <dbReference type="EMBL" id="MBR7839590.1"/>
    </source>
</evidence>
<evidence type="ECO:0000256" key="1">
    <source>
        <dbReference type="ARBA" id="ARBA00022801"/>
    </source>
</evidence>
<name>A0A941EXC8_9ACTN</name>
<dbReference type="SUPFAM" id="SSF52499">
    <property type="entry name" value="Isochorismatase-like hydrolases"/>
    <property type="match status" value="1"/>
</dbReference>
<comment type="caution">
    <text evidence="3">The sequence shown here is derived from an EMBL/GenBank/DDBJ whole genome shotgun (WGS) entry which is preliminary data.</text>
</comment>
<dbReference type="PANTHER" id="PTHR43540">
    <property type="entry name" value="PEROXYUREIDOACRYLATE/UREIDOACRYLATE AMIDOHYDROLASE-RELATED"/>
    <property type="match status" value="1"/>
</dbReference>
<evidence type="ECO:0000313" key="4">
    <source>
        <dbReference type="Proteomes" id="UP000675781"/>
    </source>
</evidence>
<feature type="domain" description="Isochorismatase-like" evidence="2">
    <location>
        <begin position="3"/>
        <end position="141"/>
    </location>
</feature>
<dbReference type="Pfam" id="PF00857">
    <property type="entry name" value="Isochorismatase"/>
    <property type="match status" value="1"/>
</dbReference>
<dbReference type="GO" id="GO:0016787">
    <property type="term" value="F:hydrolase activity"/>
    <property type="evidence" value="ECO:0007669"/>
    <property type="project" value="UniProtKB-KW"/>
</dbReference>
<gene>
    <name evidence="3" type="ORF">KDL01_40435</name>
</gene>
<dbReference type="RefSeq" id="WP_212534015.1">
    <property type="nucleotide sequence ID" value="NZ_JAGSOG010000501.1"/>
</dbReference>
<dbReference type="Gene3D" id="3.40.50.850">
    <property type="entry name" value="Isochorismatase-like"/>
    <property type="match status" value="1"/>
</dbReference>
<dbReference type="InterPro" id="IPR050272">
    <property type="entry name" value="Isochorismatase-like_hydrls"/>
</dbReference>
<dbReference type="EMBL" id="JAGSOG010000501">
    <property type="protein sequence ID" value="MBR7839590.1"/>
    <property type="molecule type" value="Genomic_DNA"/>
</dbReference>
<proteinExistence type="predicted"/>
<accession>A0A941EXC8</accession>
<dbReference type="PANTHER" id="PTHR43540:SF1">
    <property type="entry name" value="ISOCHORISMATASE HYDROLASE"/>
    <property type="match status" value="1"/>
</dbReference>
<dbReference type="Proteomes" id="UP000675781">
    <property type="component" value="Unassembled WGS sequence"/>
</dbReference>
<sequence>MATTLLLLDLQRGRLVAPRPVPGAARLIRVAGELLERARAAGVAIVHVRHGGVEGDPDVPGTPGWELYHPIIEGEHVLDAPDADAFAGTDLAALLPPRSIVLTAGLVSDVRVRATVLAGLRQGYEMRLVQGAHAAYDGGGRSAGEIVTRVELELEAAGTKLVNPHGRLF</sequence>
<protein>
    <submittedName>
        <fullName evidence="3">Isochorismatase family protein</fullName>
    </submittedName>
</protein>
<evidence type="ECO:0000259" key="2">
    <source>
        <dbReference type="Pfam" id="PF00857"/>
    </source>
</evidence>